<comment type="caution">
    <text evidence="2">The sequence shown here is derived from an EMBL/GenBank/DDBJ whole genome shotgun (WGS) entry which is preliminary data.</text>
</comment>
<proteinExistence type="predicted"/>
<protein>
    <submittedName>
        <fullName evidence="2">2'-5' RNA ligase</fullName>
    </submittedName>
</protein>
<gene>
    <name evidence="2" type="ORF">GCM10008098_07440</name>
</gene>
<dbReference type="SUPFAM" id="SSF55144">
    <property type="entry name" value="LigT-like"/>
    <property type="match status" value="1"/>
</dbReference>
<organism evidence="2 3">
    <name type="scientific">Rhodanobacter panaciterrae</name>
    <dbReference type="NCBI Taxonomy" id="490572"/>
    <lineage>
        <taxon>Bacteria</taxon>
        <taxon>Pseudomonadati</taxon>
        <taxon>Pseudomonadota</taxon>
        <taxon>Gammaproteobacteria</taxon>
        <taxon>Lysobacterales</taxon>
        <taxon>Rhodanobacteraceae</taxon>
        <taxon>Rhodanobacter</taxon>
    </lineage>
</organism>
<evidence type="ECO:0000256" key="1">
    <source>
        <dbReference type="ARBA" id="ARBA00022801"/>
    </source>
</evidence>
<dbReference type="InterPro" id="IPR009097">
    <property type="entry name" value="Cyclic_Pdiesterase"/>
</dbReference>
<dbReference type="PANTHER" id="PTHR35561:SF1">
    <property type="entry name" value="RNA 2',3'-CYCLIC PHOSPHODIESTERASE"/>
    <property type="match status" value="1"/>
</dbReference>
<keyword evidence="1" id="KW-0378">Hydrolase</keyword>
<dbReference type="Gene3D" id="3.90.1140.10">
    <property type="entry name" value="Cyclic phosphodiesterase"/>
    <property type="match status" value="1"/>
</dbReference>
<dbReference type="InterPro" id="IPR004175">
    <property type="entry name" value="RNA_CPDase"/>
</dbReference>
<dbReference type="Proteomes" id="UP000621898">
    <property type="component" value="Unassembled WGS sequence"/>
</dbReference>
<keyword evidence="3" id="KW-1185">Reference proteome</keyword>
<evidence type="ECO:0000313" key="3">
    <source>
        <dbReference type="Proteomes" id="UP000621898"/>
    </source>
</evidence>
<accession>A0ABQ2ZJH5</accession>
<dbReference type="PANTHER" id="PTHR35561">
    <property type="entry name" value="RNA 2',3'-CYCLIC PHOSPHODIESTERASE"/>
    <property type="match status" value="1"/>
</dbReference>
<evidence type="ECO:0000313" key="2">
    <source>
        <dbReference type="EMBL" id="GGY18080.1"/>
    </source>
</evidence>
<sequence>MLAGEALAISTSSNQSELAPGINYFFAVLPDDLARSEIAGVGERFRKSHRVSGSPVGIYGLHLLLCPMGKPERLRQPLESALLAAAGEVRASGFVAALDSAMRFSAKDGQFPFVLCADTATTESALQLRKAIAAAQARVGLQVSGVSSFLPHVTLLHGHAVDAIEESIAPIHWHVREFVLIRSFFGQSKYEVIGRWPLAIESEPEMHDLLAELANMPELPQLPGEE</sequence>
<dbReference type="EMBL" id="BMXT01000001">
    <property type="protein sequence ID" value="GGY18080.1"/>
    <property type="molecule type" value="Genomic_DNA"/>
</dbReference>
<dbReference type="GO" id="GO:0016874">
    <property type="term" value="F:ligase activity"/>
    <property type="evidence" value="ECO:0007669"/>
    <property type="project" value="UniProtKB-KW"/>
</dbReference>
<reference evidence="3" key="1">
    <citation type="journal article" date="2019" name="Int. J. Syst. Evol. Microbiol.">
        <title>The Global Catalogue of Microorganisms (GCM) 10K type strain sequencing project: providing services to taxonomists for standard genome sequencing and annotation.</title>
        <authorList>
            <consortium name="The Broad Institute Genomics Platform"/>
            <consortium name="The Broad Institute Genome Sequencing Center for Infectious Disease"/>
            <person name="Wu L."/>
            <person name="Ma J."/>
        </authorList>
    </citation>
    <scope>NUCLEOTIDE SEQUENCE [LARGE SCALE GENOMIC DNA]</scope>
    <source>
        <strain evidence="3">KCTC 22232</strain>
    </source>
</reference>
<name>A0ABQ2ZJH5_9GAMM</name>
<keyword evidence="2" id="KW-0436">Ligase</keyword>